<evidence type="ECO:0000256" key="1">
    <source>
        <dbReference type="SAM" id="Phobius"/>
    </source>
</evidence>
<dbReference type="EMBL" id="JAUJEA010000001">
    <property type="protein sequence ID" value="MDN5200064.1"/>
    <property type="molecule type" value="Genomic_DNA"/>
</dbReference>
<feature type="transmembrane region" description="Helical" evidence="1">
    <location>
        <begin position="64"/>
        <end position="80"/>
    </location>
</feature>
<reference evidence="2" key="1">
    <citation type="submission" date="2023-06" db="EMBL/GenBank/DDBJ databases">
        <title>Genomic of Parafulvivirga corallium.</title>
        <authorList>
            <person name="Wang G."/>
        </authorList>
    </citation>
    <scope>NUCLEOTIDE SEQUENCE</scope>
    <source>
        <strain evidence="2">BMA10</strain>
    </source>
</reference>
<dbReference type="Pfam" id="PF13630">
    <property type="entry name" value="SdpI"/>
    <property type="match status" value="1"/>
</dbReference>
<evidence type="ECO:0000313" key="3">
    <source>
        <dbReference type="Proteomes" id="UP001172082"/>
    </source>
</evidence>
<proteinExistence type="predicted"/>
<evidence type="ECO:0000313" key="2">
    <source>
        <dbReference type="EMBL" id="MDN5200064.1"/>
    </source>
</evidence>
<dbReference type="InterPro" id="IPR025962">
    <property type="entry name" value="SdpI/YhfL"/>
</dbReference>
<protein>
    <submittedName>
        <fullName evidence="2">SdpI family protein</fullName>
    </submittedName>
</protein>
<keyword evidence="1" id="KW-1133">Transmembrane helix</keyword>
<feature type="transmembrane region" description="Helical" evidence="1">
    <location>
        <begin position="39"/>
        <end position="58"/>
    </location>
</feature>
<name>A0ABT8KH78_9BACT</name>
<comment type="caution">
    <text evidence="2">The sequence shown here is derived from an EMBL/GenBank/DDBJ whole genome shotgun (WGS) entry which is preliminary data.</text>
</comment>
<keyword evidence="1" id="KW-0812">Transmembrane</keyword>
<sequence>MIFRAFPPRKVNPIYGYRSSLSMKNQETWDEANRYSTNLMLIVSLMTTGFQVLGYFLLEPVVSILTACGILVVGLVLLMISTEKHLKKLFDPDGNRKLTE</sequence>
<accession>A0ABT8KH78</accession>
<keyword evidence="3" id="KW-1185">Reference proteome</keyword>
<organism evidence="2 3">
    <name type="scientific">Splendidivirga corallicola</name>
    <dbReference type="NCBI Taxonomy" id="3051826"/>
    <lineage>
        <taxon>Bacteria</taxon>
        <taxon>Pseudomonadati</taxon>
        <taxon>Bacteroidota</taxon>
        <taxon>Cytophagia</taxon>
        <taxon>Cytophagales</taxon>
        <taxon>Splendidivirgaceae</taxon>
        <taxon>Splendidivirga</taxon>
    </lineage>
</organism>
<keyword evidence="1" id="KW-0472">Membrane</keyword>
<dbReference type="Proteomes" id="UP001172082">
    <property type="component" value="Unassembled WGS sequence"/>
</dbReference>
<gene>
    <name evidence="2" type="ORF">QQ008_01795</name>
</gene>